<feature type="non-terminal residue" evidence="1">
    <location>
        <position position="1"/>
    </location>
</feature>
<reference evidence="1" key="1">
    <citation type="submission" date="2021-06" db="EMBL/GenBank/DDBJ databases">
        <authorList>
            <person name="Kallberg Y."/>
            <person name="Tangrot J."/>
            <person name="Rosling A."/>
        </authorList>
    </citation>
    <scope>NUCLEOTIDE SEQUENCE</scope>
    <source>
        <strain evidence="1">87-6 pot B 2015</strain>
    </source>
</reference>
<evidence type="ECO:0000313" key="2">
    <source>
        <dbReference type="Proteomes" id="UP000789375"/>
    </source>
</evidence>
<proteinExistence type="predicted"/>
<accession>A0A9N8V3Z6</accession>
<dbReference type="EMBL" id="CAJVPP010000100">
    <property type="protein sequence ID" value="CAG8442653.1"/>
    <property type="molecule type" value="Genomic_DNA"/>
</dbReference>
<sequence>IDEPLNHESWSLVLERTYLGQETYPTLIYPRDIEEAIFSYINGYVNTQRCRARYPGRIIIQKGFRWQ</sequence>
<keyword evidence="2" id="KW-1185">Reference proteome</keyword>
<gene>
    <name evidence="1" type="ORF">FMOSSE_LOCUS936</name>
</gene>
<name>A0A9N8V3Z6_FUNMO</name>
<dbReference type="Proteomes" id="UP000789375">
    <property type="component" value="Unassembled WGS sequence"/>
</dbReference>
<comment type="caution">
    <text evidence="1">The sequence shown here is derived from an EMBL/GenBank/DDBJ whole genome shotgun (WGS) entry which is preliminary data.</text>
</comment>
<organism evidence="1 2">
    <name type="scientific">Funneliformis mosseae</name>
    <name type="common">Endomycorrhizal fungus</name>
    <name type="synonym">Glomus mosseae</name>
    <dbReference type="NCBI Taxonomy" id="27381"/>
    <lineage>
        <taxon>Eukaryota</taxon>
        <taxon>Fungi</taxon>
        <taxon>Fungi incertae sedis</taxon>
        <taxon>Mucoromycota</taxon>
        <taxon>Glomeromycotina</taxon>
        <taxon>Glomeromycetes</taxon>
        <taxon>Glomerales</taxon>
        <taxon>Glomeraceae</taxon>
        <taxon>Funneliformis</taxon>
    </lineage>
</organism>
<evidence type="ECO:0000313" key="1">
    <source>
        <dbReference type="EMBL" id="CAG8442653.1"/>
    </source>
</evidence>
<protein>
    <submittedName>
        <fullName evidence="1">7668_t:CDS:1</fullName>
    </submittedName>
</protein>
<dbReference type="AlphaFoldDB" id="A0A9N8V3Z6"/>